<gene>
    <name evidence="3" type="ORF">O3M35_008050</name>
</gene>
<name>A0AAW1D5M9_9HEMI</name>
<evidence type="ECO:0000313" key="4">
    <source>
        <dbReference type="Proteomes" id="UP001461498"/>
    </source>
</evidence>
<dbReference type="EMBL" id="JAPXFL010000005">
    <property type="protein sequence ID" value="KAK9506041.1"/>
    <property type="molecule type" value="Genomic_DNA"/>
</dbReference>
<reference evidence="3 4" key="1">
    <citation type="submission" date="2022-12" db="EMBL/GenBank/DDBJ databases">
        <title>Chromosome-level genome assembly of true bugs.</title>
        <authorList>
            <person name="Ma L."/>
            <person name="Li H."/>
        </authorList>
    </citation>
    <scope>NUCLEOTIDE SEQUENCE [LARGE SCALE GENOMIC DNA]</scope>
    <source>
        <strain evidence="3">Lab_2022b</strain>
    </source>
</reference>
<feature type="region of interest" description="Disordered" evidence="1">
    <location>
        <begin position="59"/>
        <end position="102"/>
    </location>
</feature>
<evidence type="ECO:0000313" key="3">
    <source>
        <dbReference type="EMBL" id="KAK9506041.1"/>
    </source>
</evidence>
<feature type="compositionally biased region" description="Acidic residues" evidence="1">
    <location>
        <begin position="71"/>
        <end position="82"/>
    </location>
</feature>
<keyword evidence="2" id="KW-0732">Signal</keyword>
<sequence length="298" mass="34704">MTLLRILFKVAALSALAVAIPTSILEDLKDVQLHAPIRANKVKRAQEFIMFGNQQNRAVATNRNEKRASEIDDNSLSDDEEPLPQVIPQSDDTAYENNHLSSGRSYPYTSRDLYYSMLLRYPELIQNSHNDPGYNFDYPSYSMMDGRYKRDTTKSTKETHKPLYRSKREQRVMNPEELLALMRMTDNDKDRQYYRERTSIGWPVYESEVEDFPGVDDDSTYENEPFEENGSWYSSNNGMEYPLQFGHGMRDGYRTGSSRPHKRFMVSKRRMSSDSGQFSPYGSYESLDGIPLHRRFLL</sequence>
<dbReference type="EMBL" id="JAPXFL010000005">
    <property type="protein sequence ID" value="KAK9506040.1"/>
    <property type="molecule type" value="Genomic_DNA"/>
</dbReference>
<keyword evidence="4" id="KW-1185">Reference proteome</keyword>
<dbReference type="AlphaFoldDB" id="A0AAW1D5M9"/>
<comment type="caution">
    <text evidence="3">The sequence shown here is derived from an EMBL/GenBank/DDBJ whole genome shotgun (WGS) entry which is preliminary data.</text>
</comment>
<proteinExistence type="predicted"/>
<feature type="chain" id="PRO_5044717654" evidence="2">
    <location>
        <begin position="20"/>
        <end position="298"/>
    </location>
</feature>
<accession>A0AAW1D5M9</accession>
<organism evidence="3 4">
    <name type="scientific">Rhynocoris fuscipes</name>
    <dbReference type="NCBI Taxonomy" id="488301"/>
    <lineage>
        <taxon>Eukaryota</taxon>
        <taxon>Metazoa</taxon>
        <taxon>Ecdysozoa</taxon>
        <taxon>Arthropoda</taxon>
        <taxon>Hexapoda</taxon>
        <taxon>Insecta</taxon>
        <taxon>Pterygota</taxon>
        <taxon>Neoptera</taxon>
        <taxon>Paraneoptera</taxon>
        <taxon>Hemiptera</taxon>
        <taxon>Heteroptera</taxon>
        <taxon>Panheteroptera</taxon>
        <taxon>Cimicomorpha</taxon>
        <taxon>Reduviidae</taxon>
        <taxon>Harpactorinae</taxon>
        <taxon>Harpactorini</taxon>
        <taxon>Rhynocoris</taxon>
    </lineage>
</organism>
<feature type="signal peptide" evidence="2">
    <location>
        <begin position="1"/>
        <end position="19"/>
    </location>
</feature>
<dbReference type="Proteomes" id="UP001461498">
    <property type="component" value="Unassembled WGS sequence"/>
</dbReference>
<protein>
    <submittedName>
        <fullName evidence="3">Uncharacterized protein</fullName>
    </submittedName>
</protein>
<evidence type="ECO:0000256" key="1">
    <source>
        <dbReference type="SAM" id="MobiDB-lite"/>
    </source>
</evidence>
<feature type="compositionally biased region" description="Polar residues" evidence="1">
    <location>
        <begin position="87"/>
        <end position="102"/>
    </location>
</feature>
<evidence type="ECO:0000256" key="2">
    <source>
        <dbReference type="SAM" id="SignalP"/>
    </source>
</evidence>